<sequence>MSRRWCRWQRAAAAGALAAAGVPWATACTLQEGDGQPLSAAGVQLAWQAQPLPIRNGQPFGLAVRLCPATAVLKAVDATMPAHRHGMNYRPSLHPLGDGRWRVDGMLWHMAGAWELRFDVEVAGARHSLRQAVELR</sequence>
<dbReference type="PROSITE" id="PS51257">
    <property type="entry name" value="PROKAR_LIPOPROTEIN"/>
    <property type="match status" value="1"/>
</dbReference>
<evidence type="ECO:0000313" key="2">
    <source>
        <dbReference type="EMBL" id="RVU43331.1"/>
    </source>
</evidence>
<dbReference type="RefSeq" id="WP_128230615.1">
    <property type="nucleotide sequence ID" value="NZ_SACR01000007.1"/>
</dbReference>
<dbReference type="AlphaFoldDB" id="A0A437R970"/>
<keyword evidence="1" id="KW-0732">Signal</keyword>
<evidence type="ECO:0000313" key="3">
    <source>
        <dbReference type="Proteomes" id="UP000285575"/>
    </source>
</evidence>
<dbReference type="EMBL" id="SACR01000007">
    <property type="protein sequence ID" value="RVU43331.1"/>
    <property type="molecule type" value="Genomic_DNA"/>
</dbReference>
<comment type="caution">
    <text evidence="2">The sequence shown here is derived from an EMBL/GenBank/DDBJ whole genome shotgun (WGS) entry which is preliminary data.</text>
</comment>
<accession>A0A437R970</accession>
<evidence type="ECO:0008006" key="4">
    <source>
        <dbReference type="Google" id="ProtNLM"/>
    </source>
</evidence>
<dbReference type="OrthoDB" id="330101at2"/>
<keyword evidence="3" id="KW-1185">Reference proteome</keyword>
<protein>
    <recommendedName>
        <fullName evidence="4">YtkA-like domain-containing protein</fullName>
    </recommendedName>
</protein>
<organism evidence="2 3">
    <name type="scientific">Rubrivivax rivuli</name>
    <dbReference type="NCBI Taxonomy" id="1862385"/>
    <lineage>
        <taxon>Bacteria</taxon>
        <taxon>Pseudomonadati</taxon>
        <taxon>Pseudomonadota</taxon>
        <taxon>Betaproteobacteria</taxon>
        <taxon>Burkholderiales</taxon>
        <taxon>Sphaerotilaceae</taxon>
        <taxon>Rubrivivax</taxon>
    </lineage>
</organism>
<reference evidence="2 3" key="1">
    <citation type="submission" date="2019-01" db="EMBL/GenBank/DDBJ databases">
        <authorList>
            <person name="Chen W.-M."/>
        </authorList>
    </citation>
    <scope>NUCLEOTIDE SEQUENCE [LARGE SCALE GENOMIC DNA]</scope>
    <source>
        <strain evidence="2 3">KYPY4</strain>
    </source>
</reference>
<evidence type="ECO:0000256" key="1">
    <source>
        <dbReference type="SAM" id="SignalP"/>
    </source>
</evidence>
<feature type="signal peptide" evidence="1">
    <location>
        <begin position="1"/>
        <end position="27"/>
    </location>
</feature>
<name>A0A437R970_9BURK</name>
<feature type="chain" id="PRO_5019303522" description="YtkA-like domain-containing protein" evidence="1">
    <location>
        <begin position="28"/>
        <end position="136"/>
    </location>
</feature>
<gene>
    <name evidence="2" type="ORF">EOE66_20505</name>
</gene>
<dbReference type="Proteomes" id="UP000285575">
    <property type="component" value="Unassembled WGS sequence"/>
</dbReference>
<proteinExistence type="predicted"/>